<organism evidence="3 4">
    <name type="scientific">Paenibacillus hodogayensis</name>
    <dbReference type="NCBI Taxonomy" id="279208"/>
    <lineage>
        <taxon>Bacteria</taxon>
        <taxon>Bacillati</taxon>
        <taxon>Bacillota</taxon>
        <taxon>Bacilli</taxon>
        <taxon>Bacillales</taxon>
        <taxon>Paenibacillaceae</taxon>
        <taxon>Paenibacillus</taxon>
    </lineage>
</organism>
<feature type="domain" description="CAAX prenyl protease 2/Lysostaphin resistance protein A-like" evidence="2">
    <location>
        <begin position="398"/>
        <end position="486"/>
    </location>
</feature>
<dbReference type="RefSeq" id="WP_344912163.1">
    <property type="nucleotide sequence ID" value="NZ_BAAAYO010000010.1"/>
</dbReference>
<keyword evidence="1" id="KW-0472">Membrane</keyword>
<name>A0ABV5VTD3_9BACL</name>
<comment type="caution">
    <text evidence="3">The sequence shown here is derived from an EMBL/GenBank/DDBJ whole genome shotgun (WGS) entry which is preliminary data.</text>
</comment>
<dbReference type="GO" id="GO:0016787">
    <property type="term" value="F:hydrolase activity"/>
    <property type="evidence" value="ECO:0007669"/>
    <property type="project" value="UniProtKB-KW"/>
</dbReference>
<dbReference type="EMBL" id="JBHMAG010000007">
    <property type="protein sequence ID" value="MFB9751545.1"/>
    <property type="molecule type" value="Genomic_DNA"/>
</dbReference>
<dbReference type="Pfam" id="PF02517">
    <property type="entry name" value="Rce1-like"/>
    <property type="match status" value="1"/>
</dbReference>
<dbReference type="Proteomes" id="UP001589619">
    <property type="component" value="Unassembled WGS sequence"/>
</dbReference>
<keyword evidence="3" id="KW-0378">Hydrolase</keyword>
<keyword evidence="1" id="KW-0812">Transmembrane</keyword>
<keyword evidence="4" id="KW-1185">Reference proteome</keyword>
<evidence type="ECO:0000259" key="2">
    <source>
        <dbReference type="Pfam" id="PF02517"/>
    </source>
</evidence>
<proteinExistence type="predicted"/>
<reference evidence="3 4" key="1">
    <citation type="submission" date="2024-09" db="EMBL/GenBank/DDBJ databases">
        <authorList>
            <person name="Sun Q."/>
            <person name="Mori K."/>
        </authorList>
    </citation>
    <scope>NUCLEOTIDE SEQUENCE [LARGE SCALE GENOMIC DNA]</scope>
    <source>
        <strain evidence="3 4">JCM 12520</strain>
    </source>
</reference>
<feature type="transmembrane region" description="Helical" evidence="1">
    <location>
        <begin position="302"/>
        <end position="321"/>
    </location>
</feature>
<evidence type="ECO:0000313" key="3">
    <source>
        <dbReference type="EMBL" id="MFB9751545.1"/>
    </source>
</evidence>
<feature type="transmembrane region" description="Helical" evidence="1">
    <location>
        <begin position="256"/>
        <end position="273"/>
    </location>
</feature>
<feature type="transmembrane region" description="Helical" evidence="1">
    <location>
        <begin position="232"/>
        <end position="249"/>
    </location>
</feature>
<dbReference type="InterPro" id="IPR003675">
    <property type="entry name" value="Rce1/LyrA-like_dom"/>
</dbReference>
<sequence>MRRSQSSLLGTLAIIGILLFIATNVWPSLSGAKDKAVINETRPAVTKHAAISAAEDYTARLNGNTKVRGTIAIYQSDKLLSGYVQKNGLVHGYKDHFAENVPIDFYRVELAAEGKTVYKVDVNMTNGSVLGWQKRSSGSAPSVRDGRLIAETYLQQAGIPLEGLQMLIPNTTKPYQFAFEHRGVKLGEAKLREIVEIRDGEVTAYRKELLVPKSHTDWVGKQDRAASTMTRWNMIVSVIMGMAAIALMITRRKQIAFVRGLWLTFTFLVLYWINNWNMLPAFKSLETDTIDPFLASDTTGGMMILMNIVVAVMGAVGYFSLAAGQPLWQDRGLHLWPRWREDGFGEDVLAGMKRGYLLACFLLGLQSLLFFIAEQRFDMWAVNDPSGSMYNLLKPELFPLMAWTAAISEEAIYRFFGIALFRRLLPSTFLAVLVPSMIWAFSHTQYPIYPVYTRFIEVTVLGVVFGYAFLKFGFATVLFAHAIMDSLLMSLSLMNMGGFDDVALGLFYIILPAIVAWTIWRLHRNFRGRRSIHAPPG</sequence>
<evidence type="ECO:0000313" key="4">
    <source>
        <dbReference type="Proteomes" id="UP001589619"/>
    </source>
</evidence>
<gene>
    <name evidence="3" type="ORF">ACFFNY_08180</name>
</gene>
<dbReference type="EC" id="3.4.-.-" evidence="3"/>
<accession>A0ABV5VTD3</accession>
<protein>
    <submittedName>
        <fullName evidence="3">CPBP family intramembrane glutamic endopeptidase</fullName>
        <ecNumber evidence="3">3.4.-.-</ecNumber>
    </submittedName>
</protein>
<feature type="transmembrane region" description="Helical" evidence="1">
    <location>
        <begin position="502"/>
        <end position="520"/>
    </location>
</feature>
<evidence type="ECO:0000256" key="1">
    <source>
        <dbReference type="SAM" id="Phobius"/>
    </source>
</evidence>
<keyword evidence="1" id="KW-1133">Transmembrane helix</keyword>
<feature type="transmembrane region" description="Helical" evidence="1">
    <location>
        <begin position="356"/>
        <end position="377"/>
    </location>
</feature>
<feature type="transmembrane region" description="Helical" evidence="1">
    <location>
        <begin position="423"/>
        <end position="442"/>
    </location>
</feature>